<comment type="caution">
    <text evidence="3">The sequence shown here is derived from an EMBL/GenBank/DDBJ whole genome shotgun (WGS) entry which is preliminary data.</text>
</comment>
<accession>A0A2P6P8P9</accession>
<dbReference type="FunFam" id="1.20.1310.10:FF:000021">
    <property type="entry name" value="Cullin-1, putative"/>
    <property type="match status" value="1"/>
</dbReference>
<dbReference type="Gramene" id="PRQ18296">
    <property type="protein sequence ID" value="PRQ18296"/>
    <property type="gene ID" value="RchiOBHm_Chr7g0204411"/>
</dbReference>
<keyword evidence="4" id="KW-1185">Reference proteome</keyword>
<protein>
    <submittedName>
        <fullName evidence="3">Putative cullin</fullName>
    </submittedName>
</protein>
<organism evidence="3 4">
    <name type="scientific">Rosa chinensis</name>
    <name type="common">China rose</name>
    <dbReference type="NCBI Taxonomy" id="74649"/>
    <lineage>
        <taxon>Eukaryota</taxon>
        <taxon>Viridiplantae</taxon>
        <taxon>Streptophyta</taxon>
        <taxon>Embryophyta</taxon>
        <taxon>Tracheophyta</taxon>
        <taxon>Spermatophyta</taxon>
        <taxon>Magnoliopsida</taxon>
        <taxon>eudicotyledons</taxon>
        <taxon>Gunneridae</taxon>
        <taxon>Pentapetalae</taxon>
        <taxon>rosids</taxon>
        <taxon>fabids</taxon>
        <taxon>Rosales</taxon>
        <taxon>Rosaceae</taxon>
        <taxon>Rosoideae</taxon>
        <taxon>Rosoideae incertae sedis</taxon>
        <taxon>Rosa</taxon>
    </lineage>
</organism>
<dbReference type="InterPro" id="IPR016159">
    <property type="entry name" value="Cullin_repeat-like_dom_sf"/>
</dbReference>
<evidence type="ECO:0000256" key="1">
    <source>
        <dbReference type="ARBA" id="ARBA00006019"/>
    </source>
</evidence>
<dbReference type="AlphaFoldDB" id="A0A2P6P8P9"/>
<comment type="similarity">
    <text evidence="1">Belongs to the cullin family.</text>
</comment>
<reference evidence="3 4" key="1">
    <citation type="journal article" date="2018" name="Nat. Genet.">
        <title>The Rosa genome provides new insights in the design of modern roses.</title>
        <authorList>
            <person name="Bendahmane M."/>
        </authorList>
    </citation>
    <scope>NUCLEOTIDE SEQUENCE [LARGE SCALE GENOMIC DNA]</scope>
    <source>
        <strain evidence="4">cv. Old Blush</strain>
    </source>
</reference>
<gene>
    <name evidence="3" type="ORF">RchiOBHm_Chr7g0204411</name>
</gene>
<evidence type="ECO:0000313" key="4">
    <source>
        <dbReference type="Proteomes" id="UP000238479"/>
    </source>
</evidence>
<dbReference type="STRING" id="74649.A0A2P6P8P9"/>
<feature type="domain" description="Cullin N-terminal" evidence="2">
    <location>
        <begin position="35"/>
        <end position="203"/>
    </location>
</feature>
<dbReference type="SUPFAM" id="SSF74788">
    <property type="entry name" value="Cullin repeat-like"/>
    <property type="match status" value="1"/>
</dbReference>
<evidence type="ECO:0000313" key="3">
    <source>
        <dbReference type="EMBL" id="PRQ18296.1"/>
    </source>
</evidence>
<name>A0A2P6P8P9_ROSCH</name>
<dbReference type="Pfam" id="PF00888">
    <property type="entry name" value="Cullin"/>
    <property type="match status" value="1"/>
</dbReference>
<dbReference type="PANTHER" id="PTHR11932">
    <property type="entry name" value="CULLIN"/>
    <property type="match status" value="1"/>
</dbReference>
<dbReference type="Gene3D" id="1.20.1310.10">
    <property type="entry name" value="Cullin Repeats"/>
    <property type="match status" value="2"/>
</dbReference>
<dbReference type="InterPro" id="IPR001373">
    <property type="entry name" value="Cullin_N"/>
</dbReference>
<evidence type="ECO:0000259" key="2">
    <source>
        <dbReference type="Pfam" id="PF00888"/>
    </source>
</evidence>
<dbReference type="GO" id="GO:0006511">
    <property type="term" value="P:ubiquitin-dependent protein catabolic process"/>
    <property type="evidence" value="ECO:0007669"/>
    <property type="project" value="InterPro"/>
</dbReference>
<sequence>MHTPSPYCIFVVAGEYGTVLFTSTDRNFIEFDEGWEFLQKGITKLKRIVEGMPETQFSSEDYMNLYTTVYKLCTQDPLNDYSQQLYDKYRETFEVYITSTVLPSLREKPEESMLQELVKRWTNHKVMAWWLSRFFHFLDRYFITRRSLPSLNEVALISFRDLVYHEVNANARVAVIDLICKEREGEQIDRELVKNVVDMTWKLTCWKTLAITILLKRRVGF</sequence>
<dbReference type="OMA" id="WWLSRFF"/>
<dbReference type="Proteomes" id="UP000238479">
    <property type="component" value="Chromosome 7"/>
</dbReference>
<dbReference type="EMBL" id="PDCK01000045">
    <property type="protein sequence ID" value="PRQ18296.1"/>
    <property type="molecule type" value="Genomic_DNA"/>
</dbReference>
<proteinExistence type="inferred from homology"/>
<dbReference type="InterPro" id="IPR045093">
    <property type="entry name" value="Cullin"/>
</dbReference>
<dbReference type="GO" id="GO:0031625">
    <property type="term" value="F:ubiquitin protein ligase binding"/>
    <property type="evidence" value="ECO:0007669"/>
    <property type="project" value="InterPro"/>
</dbReference>